<feature type="domain" description="ParB-like N-terminal" evidence="1">
    <location>
        <begin position="4"/>
        <end position="112"/>
    </location>
</feature>
<dbReference type="SUPFAM" id="SSF109709">
    <property type="entry name" value="KorB DNA-binding domain-like"/>
    <property type="match status" value="1"/>
</dbReference>
<proteinExistence type="predicted"/>
<dbReference type="InterPro" id="IPR036086">
    <property type="entry name" value="ParB/Sulfiredoxin_sf"/>
</dbReference>
<name>A0A9X7YEK9_SPHYA</name>
<dbReference type="SUPFAM" id="SSF110849">
    <property type="entry name" value="ParB/Sulfiredoxin"/>
    <property type="match status" value="1"/>
</dbReference>
<reference evidence="2 3" key="1">
    <citation type="submission" date="2020-07" db="EMBL/GenBank/DDBJ databases">
        <title>Whole genome sequence of Sphingobium yanoikuyae A3.</title>
        <authorList>
            <person name="Han S.-S."/>
        </authorList>
    </citation>
    <scope>NUCLEOTIDE SEQUENCE [LARGE SCALE GENOMIC DNA]</scope>
    <source>
        <strain evidence="2 3">A3</strain>
    </source>
</reference>
<dbReference type="GO" id="GO:0007059">
    <property type="term" value="P:chromosome segregation"/>
    <property type="evidence" value="ECO:0007669"/>
    <property type="project" value="TreeGrafter"/>
</dbReference>
<evidence type="ECO:0000313" key="2">
    <source>
        <dbReference type="EMBL" id="QNG47619.1"/>
    </source>
</evidence>
<dbReference type="Pfam" id="PF02195">
    <property type="entry name" value="ParB_N"/>
    <property type="match status" value="1"/>
</dbReference>
<dbReference type="Gene3D" id="1.10.10.2830">
    <property type="match status" value="1"/>
</dbReference>
<dbReference type="EMBL" id="CP060122">
    <property type="protein sequence ID" value="QNG47619.1"/>
    <property type="molecule type" value="Genomic_DNA"/>
</dbReference>
<gene>
    <name evidence="2" type="ORF">H3V42_08530</name>
</gene>
<organism evidence="2 3">
    <name type="scientific">Sphingobium yanoikuyae</name>
    <name type="common">Sphingomonas yanoikuyae</name>
    <dbReference type="NCBI Taxonomy" id="13690"/>
    <lineage>
        <taxon>Bacteria</taxon>
        <taxon>Pseudomonadati</taxon>
        <taxon>Pseudomonadota</taxon>
        <taxon>Alphaproteobacteria</taxon>
        <taxon>Sphingomonadales</taxon>
        <taxon>Sphingomonadaceae</taxon>
        <taxon>Sphingobium</taxon>
    </lineage>
</organism>
<sequence length="596" mass="65123">MKLEFIPLDKLAVSKASMRYAKKAPDVSDILPTVRARGIIQSLVVRPAAQPGHYEILAGARRYHAALIVSAEASSGAEGVGEETGDTMLLPCAILDAGDDAAAVEASLIENLARLDPDEVNQWVNFVRLVKEGRGIADIAATFGLPELTVRRVLALGNLMPRIRNLYGAQEIDRVTVRHLTLASKSQQRDWLALHDDPDARAPTGHQLKAWLLGGQSIATRHALFDLASFEDAIVSDLFGEDSYFASPELFWTAQQKEVDARKAAYLDAGWREVVIVPTTQYFHAWEHEKVAKRKGGRVYIELRASGEVCFHEGYMSRKEAARIDRGEATGTKPVRPEITARMQTYVDLHRHAAVRAALTSRPQIALRLMVAHAICGAALWRVTPDPRTARDDLVAESVENAVGEADFDCMRRRVLDLLGFSSEEPHVTGGNARDQGVAGLFLRLLALPDEAMLDIIAIVMGETLASGSAALEAVGNHIGVDMADYWEADDAFFEQLRDRDILTALVAEVVDPQTAAANAGAKGKILKEIIRDGLNGTNGREKRDRWVPRWMAFPPSAYGERGGVGSLEAWRRVEAAKQMLENATPAAAEPGRLAA</sequence>
<dbReference type="SMART" id="SM00470">
    <property type="entry name" value="ParB"/>
    <property type="match status" value="1"/>
</dbReference>
<dbReference type="Gene3D" id="3.90.1530.30">
    <property type="match status" value="1"/>
</dbReference>
<dbReference type="GO" id="GO:0005694">
    <property type="term" value="C:chromosome"/>
    <property type="evidence" value="ECO:0007669"/>
    <property type="project" value="TreeGrafter"/>
</dbReference>
<evidence type="ECO:0000313" key="3">
    <source>
        <dbReference type="Proteomes" id="UP000515377"/>
    </source>
</evidence>
<accession>A0A9X7YEK9</accession>
<evidence type="ECO:0000259" key="1">
    <source>
        <dbReference type="SMART" id="SM00470"/>
    </source>
</evidence>
<dbReference type="PANTHER" id="PTHR33375">
    <property type="entry name" value="CHROMOSOME-PARTITIONING PROTEIN PARB-RELATED"/>
    <property type="match status" value="1"/>
</dbReference>
<dbReference type="InterPro" id="IPR050336">
    <property type="entry name" value="Chromosome_partition/occlusion"/>
</dbReference>
<dbReference type="Proteomes" id="UP000515377">
    <property type="component" value="Chromosome"/>
</dbReference>
<dbReference type="AlphaFoldDB" id="A0A9X7YEK9"/>
<dbReference type="InterPro" id="IPR003115">
    <property type="entry name" value="ParB_N"/>
</dbReference>
<protein>
    <submittedName>
        <fullName evidence="2">ParB N-terminal domain-containing protein</fullName>
    </submittedName>
</protein>
<dbReference type="PANTHER" id="PTHR33375:SF7">
    <property type="entry name" value="CHROMOSOME 2-PARTITIONING PROTEIN PARB-RELATED"/>
    <property type="match status" value="1"/>
</dbReference>